<gene>
    <name evidence="3" type="ORF">XSP_000086</name>
</gene>
<dbReference type="RefSeq" id="WP_126941963.1">
    <property type="nucleotide sequence ID" value="NZ_JACICI010000001.1"/>
</dbReference>
<evidence type="ECO:0000256" key="1">
    <source>
        <dbReference type="SAM" id="SignalP"/>
    </source>
</evidence>
<sequence>MNKAVAFLTTSFLAVVASLSAAPSANAQASTVILDCTGSDYCWAGVDSPGSPAPFKYAWSFNNTAGAIFPRNCTNSVDCNFYCPRSSTFITANVMVSDANNQFIGSASARALCTPQPL</sequence>
<reference evidence="3 4" key="1">
    <citation type="submission" date="2020-07" db="EMBL/GenBank/DDBJ databases">
        <authorList>
            <person name="Teixeira M."/>
        </authorList>
    </citation>
    <scope>NUCLEOTIDE SEQUENCE [LARGE SCALE GENOMIC DNA]</scope>
    <source>
        <strain evidence="3">1</strain>
        <strain evidence="2">Xanthomonas sp. CPBF 367</strain>
    </source>
</reference>
<evidence type="ECO:0000313" key="2">
    <source>
        <dbReference type="EMBL" id="CAD0309096.1"/>
    </source>
</evidence>
<feature type="chain" id="PRO_5036429384" evidence="1">
    <location>
        <begin position="28"/>
        <end position="118"/>
    </location>
</feature>
<dbReference type="KEGG" id="xeu:XSP_000086"/>
<evidence type="ECO:0000313" key="3">
    <source>
        <dbReference type="EMBL" id="CAD1785908.1"/>
    </source>
</evidence>
<dbReference type="Proteomes" id="UP000515493">
    <property type="component" value="Chromosome"/>
</dbReference>
<keyword evidence="1" id="KW-0732">Signal</keyword>
<name>A0A8E4GCS1_9XANT</name>
<dbReference type="GeneID" id="79387439"/>
<feature type="signal peptide" evidence="1">
    <location>
        <begin position="1"/>
        <end position="27"/>
    </location>
</feature>
<accession>A0A8E4GCS1</accession>
<organism evidence="3 4">
    <name type="scientific">Xanthomonas euroxanthea</name>
    <dbReference type="NCBI Taxonomy" id="2259622"/>
    <lineage>
        <taxon>Bacteria</taxon>
        <taxon>Pseudomonadati</taxon>
        <taxon>Pseudomonadota</taxon>
        <taxon>Gammaproteobacteria</taxon>
        <taxon>Lysobacterales</taxon>
        <taxon>Lysobacteraceae</taxon>
        <taxon>Xanthomonas</taxon>
    </lineage>
</organism>
<protein>
    <submittedName>
        <fullName evidence="3">Uncharacterized protein</fullName>
    </submittedName>
</protein>
<dbReference type="EMBL" id="LR824641">
    <property type="protein sequence ID" value="CAD0309096.1"/>
    <property type="molecule type" value="Genomic_DNA"/>
</dbReference>
<evidence type="ECO:0000313" key="4">
    <source>
        <dbReference type="Proteomes" id="UP000515493"/>
    </source>
</evidence>
<proteinExistence type="predicted"/>
<dbReference type="EMBL" id="LR861803">
    <property type="protein sequence ID" value="CAD1785908.1"/>
    <property type="molecule type" value="Genomic_DNA"/>
</dbReference>
<dbReference type="AlphaFoldDB" id="A0A8E4GCS1"/>